<dbReference type="EMBL" id="CAJOAZ010001249">
    <property type="protein sequence ID" value="CAF3788597.1"/>
    <property type="molecule type" value="Genomic_DNA"/>
</dbReference>
<dbReference type="Proteomes" id="UP000663844">
    <property type="component" value="Unassembled WGS sequence"/>
</dbReference>
<evidence type="ECO:0000256" key="1">
    <source>
        <dbReference type="SAM" id="MobiDB-lite"/>
    </source>
</evidence>
<dbReference type="AlphaFoldDB" id="A0A819AQI7"/>
<gene>
    <name evidence="2" type="ORF">OXD698_LOCUS17539</name>
</gene>
<sequence>LYYLGRLFYSWVRRLRSKKSVDSHAKVFKIIPIRKEKEKTWYEFEGASSYEYAHMEIKASGSDSSKKNVNEDSSSVSIKVDHEKSKEDSNSAGKILEKVQEEINDMKKDVQSLLGFLPQRKRPNN</sequence>
<feature type="region of interest" description="Disordered" evidence="1">
    <location>
        <begin position="60"/>
        <end position="93"/>
    </location>
</feature>
<organism evidence="2 3">
    <name type="scientific">Adineta steineri</name>
    <dbReference type="NCBI Taxonomy" id="433720"/>
    <lineage>
        <taxon>Eukaryota</taxon>
        <taxon>Metazoa</taxon>
        <taxon>Spiralia</taxon>
        <taxon>Gnathifera</taxon>
        <taxon>Rotifera</taxon>
        <taxon>Eurotatoria</taxon>
        <taxon>Bdelloidea</taxon>
        <taxon>Adinetida</taxon>
        <taxon>Adinetidae</taxon>
        <taxon>Adineta</taxon>
    </lineage>
</organism>
<feature type="non-terminal residue" evidence="2">
    <location>
        <position position="1"/>
    </location>
</feature>
<protein>
    <submittedName>
        <fullName evidence="2">Uncharacterized protein</fullName>
    </submittedName>
</protein>
<feature type="compositionally biased region" description="Basic and acidic residues" evidence="1">
    <location>
        <begin position="79"/>
        <end position="93"/>
    </location>
</feature>
<evidence type="ECO:0000313" key="3">
    <source>
        <dbReference type="Proteomes" id="UP000663844"/>
    </source>
</evidence>
<evidence type="ECO:0000313" key="2">
    <source>
        <dbReference type="EMBL" id="CAF3788597.1"/>
    </source>
</evidence>
<name>A0A819AQI7_9BILA</name>
<comment type="caution">
    <text evidence="2">The sequence shown here is derived from an EMBL/GenBank/DDBJ whole genome shotgun (WGS) entry which is preliminary data.</text>
</comment>
<proteinExistence type="predicted"/>
<accession>A0A819AQI7</accession>
<reference evidence="2" key="1">
    <citation type="submission" date="2021-02" db="EMBL/GenBank/DDBJ databases">
        <authorList>
            <person name="Nowell W R."/>
        </authorList>
    </citation>
    <scope>NUCLEOTIDE SEQUENCE</scope>
</reference>